<sequence>MWEVICFVFSKLLFFYLVYWIWSLLFFIMPVFHIRNSFKPGIKRVAGIWTIAHRGGPREGLENTIPTFKKALDNGIQVLEMDIRLTKDKRPVVCHDENLQRLCGVDKKIQDFTYSQLPKLQEKVEIHFSSLTYQTTEEDDRQIPLLEDVMKAFPNTPFNMELKVNDQELKVEVLKLIRKYKREQLTIWGSVDEQHCLTCRAMAPEIPTFTPAAVVKKIFFYFFLGFLPFYNIPYDTFQFPFPNQEYINYTKKYVGTSPYHKLYLLILQIYNALGLFIFFHLRRRGIYVFYYSLNKVQDMDTATGKYVDGIITDSPSVLVDYANKKDD</sequence>
<keyword evidence="4" id="KW-0378">Hydrolase</keyword>
<evidence type="ECO:0000256" key="3">
    <source>
        <dbReference type="ARBA" id="ARBA00022692"/>
    </source>
</evidence>
<feature type="transmembrane region" description="Helical" evidence="8">
    <location>
        <begin position="12"/>
        <end position="34"/>
    </location>
</feature>
<evidence type="ECO:0000256" key="8">
    <source>
        <dbReference type="SAM" id="Phobius"/>
    </source>
</evidence>
<dbReference type="GO" id="GO:0046475">
    <property type="term" value="P:glycerophospholipid catabolic process"/>
    <property type="evidence" value="ECO:0007669"/>
    <property type="project" value="TreeGrafter"/>
</dbReference>
<keyword evidence="5 8" id="KW-1133">Transmembrane helix</keyword>
<name>A0AAD1XJX2_EUPCR</name>
<evidence type="ECO:0000259" key="9">
    <source>
        <dbReference type="PROSITE" id="PS51704"/>
    </source>
</evidence>
<evidence type="ECO:0000313" key="11">
    <source>
        <dbReference type="Proteomes" id="UP001295684"/>
    </source>
</evidence>
<dbReference type="Proteomes" id="UP001295684">
    <property type="component" value="Unassembled WGS sequence"/>
</dbReference>
<reference evidence="10" key="1">
    <citation type="submission" date="2023-07" db="EMBL/GenBank/DDBJ databases">
        <authorList>
            <consortium name="AG Swart"/>
            <person name="Singh M."/>
            <person name="Singh A."/>
            <person name="Seah K."/>
            <person name="Emmerich C."/>
        </authorList>
    </citation>
    <scope>NUCLEOTIDE SEQUENCE</scope>
    <source>
        <strain evidence="10">DP1</strain>
    </source>
</reference>
<protein>
    <recommendedName>
        <fullName evidence="9">GP-PDE domain-containing protein</fullName>
    </recommendedName>
</protein>
<proteinExistence type="inferred from homology"/>
<accession>A0AAD1XJX2</accession>
<dbReference type="InterPro" id="IPR017946">
    <property type="entry name" value="PLC-like_Pdiesterase_TIM-brl"/>
</dbReference>
<dbReference type="PROSITE" id="PS51704">
    <property type="entry name" value="GP_PDE"/>
    <property type="match status" value="1"/>
</dbReference>
<dbReference type="Pfam" id="PF03009">
    <property type="entry name" value="GDPD"/>
    <property type="match status" value="1"/>
</dbReference>
<evidence type="ECO:0000256" key="4">
    <source>
        <dbReference type="ARBA" id="ARBA00022801"/>
    </source>
</evidence>
<evidence type="ECO:0000256" key="2">
    <source>
        <dbReference type="ARBA" id="ARBA00007277"/>
    </source>
</evidence>
<evidence type="ECO:0000256" key="1">
    <source>
        <dbReference type="ARBA" id="ARBA00004370"/>
    </source>
</evidence>
<comment type="caution">
    <text evidence="10">The sequence shown here is derived from an EMBL/GenBank/DDBJ whole genome shotgun (WGS) entry which is preliminary data.</text>
</comment>
<dbReference type="GO" id="GO:0005737">
    <property type="term" value="C:cytoplasm"/>
    <property type="evidence" value="ECO:0007669"/>
    <property type="project" value="UniProtKB-ARBA"/>
</dbReference>
<dbReference type="PROSITE" id="PS50007">
    <property type="entry name" value="PIPLC_X_DOMAIN"/>
    <property type="match status" value="1"/>
</dbReference>
<evidence type="ECO:0000256" key="6">
    <source>
        <dbReference type="ARBA" id="ARBA00023098"/>
    </source>
</evidence>
<feature type="transmembrane region" description="Helical" evidence="8">
    <location>
        <begin position="218"/>
        <end position="234"/>
    </location>
</feature>
<keyword evidence="3 8" id="KW-0812">Transmembrane</keyword>
<dbReference type="InterPro" id="IPR030395">
    <property type="entry name" value="GP_PDE_dom"/>
</dbReference>
<comment type="similarity">
    <text evidence="2">Belongs to the glycerophosphoryl diester phosphodiesterase family.</text>
</comment>
<dbReference type="GO" id="GO:0008081">
    <property type="term" value="F:phosphoric diester hydrolase activity"/>
    <property type="evidence" value="ECO:0007669"/>
    <property type="project" value="InterPro"/>
</dbReference>
<evidence type="ECO:0000256" key="7">
    <source>
        <dbReference type="ARBA" id="ARBA00023136"/>
    </source>
</evidence>
<feature type="domain" description="GP-PDE" evidence="9">
    <location>
        <begin position="48"/>
        <end position="322"/>
    </location>
</feature>
<feature type="transmembrane region" description="Helical" evidence="8">
    <location>
        <begin position="262"/>
        <end position="281"/>
    </location>
</feature>
<dbReference type="InterPro" id="IPR052271">
    <property type="entry name" value="GDPD-Related"/>
</dbReference>
<dbReference type="SUPFAM" id="SSF51695">
    <property type="entry name" value="PLC-like phosphodiesterases"/>
    <property type="match status" value="1"/>
</dbReference>
<dbReference type="EMBL" id="CAMPGE010015397">
    <property type="protein sequence ID" value="CAI2374023.1"/>
    <property type="molecule type" value="Genomic_DNA"/>
</dbReference>
<keyword evidence="11" id="KW-1185">Reference proteome</keyword>
<evidence type="ECO:0000256" key="5">
    <source>
        <dbReference type="ARBA" id="ARBA00022989"/>
    </source>
</evidence>
<organism evidence="10 11">
    <name type="scientific">Euplotes crassus</name>
    <dbReference type="NCBI Taxonomy" id="5936"/>
    <lineage>
        <taxon>Eukaryota</taxon>
        <taxon>Sar</taxon>
        <taxon>Alveolata</taxon>
        <taxon>Ciliophora</taxon>
        <taxon>Intramacronucleata</taxon>
        <taxon>Spirotrichea</taxon>
        <taxon>Hypotrichia</taxon>
        <taxon>Euplotida</taxon>
        <taxon>Euplotidae</taxon>
        <taxon>Moneuplotes</taxon>
    </lineage>
</organism>
<keyword evidence="7 8" id="KW-0472">Membrane</keyword>
<dbReference type="PANTHER" id="PTHR42758:SF2">
    <property type="entry name" value="PHOSPHATIDYLGLYCEROL PHOSPHOLIPASE C"/>
    <property type="match status" value="1"/>
</dbReference>
<gene>
    <name evidence="10" type="ORF">ECRASSUSDP1_LOCUS15372</name>
</gene>
<keyword evidence="6" id="KW-0443">Lipid metabolism</keyword>
<evidence type="ECO:0000313" key="10">
    <source>
        <dbReference type="EMBL" id="CAI2374023.1"/>
    </source>
</evidence>
<dbReference type="GO" id="GO:0016020">
    <property type="term" value="C:membrane"/>
    <property type="evidence" value="ECO:0007669"/>
    <property type="project" value="UniProtKB-SubCell"/>
</dbReference>
<dbReference type="Gene3D" id="3.20.20.190">
    <property type="entry name" value="Phosphatidylinositol (PI) phosphodiesterase"/>
    <property type="match status" value="1"/>
</dbReference>
<dbReference type="PANTHER" id="PTHR42758">
    <property type="entry name" value="PHOSPHATIDYLGLYCEROL PHOSPHOLIPASE C"/>
    <property type="match status" value="1"/>
</dbReference>
<comment type="subcellular location">
    <subcellularLocation>
        <location evidence="1">Membrane</location>
    </subcellularLocation>
</comment>
<dbReference type="AlphaFoldDB" id="A0AAD1XJX2"/>